<dbReference type="InterPro" id="IPR000070">
    <property type="entry name" value="Pectinesterase_cat"/>
</dbReference>
<evidence type="ECO:0000256" key="2">
    <source>
        <dbReference type="ARBA" id="ARBA00006027"/>
    </source>
</evidence>
<keyword evidence="5 7" id="KW-0063">Aspartyl esterase</keyword>
<dbReference type="CDD" id="cd15798">
    <property type="entry name" value="PMEI-like_3"/>
    <property type="match status" value="1"/>
</dbReference>
<evidence type="ECO:0000256" key="5">
    <source>
        <dbReference type="ARBA" id="ARBA00023085"/>
    </source>
</evidence>
<dbReference type="Proteomes" id="UP000827721">
    <property type="component" value="Unassembled WGS sequence"/>
</dbReference>
<comment type="catalytic activity">
    <reaction evidence="7">
        <text>[(1-&gt;4)-alpha-D-galacturonosyl methyl ester](n) + n H2O = [(1-&gt;4)-alpha-D-galacturonosyl](n) + n methanol + n H(+)</text>
        <dbReference type="Rhea" id="RHEA:22380"/>
        <dbReference type="Rhea" id="RHEA-COMP:14570"/>
        <dbReference type="Rhea" id="RHEA-COMP:14573"/>
        <dbReference type="ChEBI" id="CHEBI:15377"/>
        <dbReference type="ChEBI" id="CHEBI:15378"/>
        <dbReference type="ChEBI" id="CHEBI:17790"/>
        <dbReference type="ChEBI" id="CHEBI:140522"/>
        <dbReference type="ChEBI" id="CHEBI:140523"/>
        <dbReference type="EC" id="3.1.1.11"/>
    </reaction>
</comment>
<evidence type="ECO:0000313" key="9">
    <source>
        <dbReference type="EMBL" id="KAH7574499.1"/>
    </source>
</evidence>
<dbReference type="Pfam" id="PF04043">
    <property type="entry name" value="PMEI"/>
    <property type="match status" value="1"/>
</dbReference>
<dbReference type="InterPro" id="IPR033131">
    <property type="entry name" value="Pectinesterase_Asp_AS"/>
</dbReference>
<evidence type="ECO:0000313" key="10">
    <source>
        <dbReference type="Proteomes" id="UP000827721"/>
    </source>
</evidence>
<name>A0ABQ8IDJ7_9ROSI</name>
<dbReference type="InterPro" id="IPR011050">
    <property type="entry name" value="Pectin_lyase_fold/virulence"/>
</dbReference>
<dbReference type="InterPro" id="IPR006501">
    <property type="entry name" value="Pectinesterase_inhib_dom"/>
</dbReference>
<dbReference type="EC" id="3.1.1.11" evidence="7"/>
<sequence>MGVLGFRMLWLLGCVMWGASISSTAMDGYQNYVMKECKFARYPSLCVQTLMGFESPSTQDVHVVSALINKTISETKLPTSYFAKFSSRLDIQESKRALGITGGHRVRLMRPTAHVFMHADYCEELMSMSLKRLDQSLLALKESPTKNKHDIQTWLSAALTFQQTCKDSVESLGLSGDLMNKISQKMEYLSQLASNPLSLVNRVITASPRKGTGRRLLNEEVQLAFPNWVSSKDRKLLQAQTIKANVIVSKDGTGNYRTVSEAIKAASGNRFVIYVKAGVYKEKIRTNKDGITLIGDGKYSTIITGDDSAARGSSMPDSATFTITGDGFIARDIGFHNTAGPQGEQALALNIASDHSVLYRCSIAGYQDTLYALAMRQFYRECDIYGTVDFIFGNAAAVFQNCYLALRRPNGDYNVILASGRSDPGQNTGFSVQNCRITAASDFSPVKHNFNTYLGRPWKQYSRSVVMQSTIDDFVASRGWIEWPGAASYGKTLYFAEYSNVGPGAGTSGRVTWPGFHVINAGEAVKFTVAGFISGTSWLPSTGVTFIAGLH</sequence>
<evidence type="ECO:0000259" key="8">
    <source>
        <dbReference type="SMART" id="SM00856"/>
    </source>
</evidence>
<dbReference type="Gene3D" id="2.160.20.10">
    <property type="entry name" value="Single-stranded right-handed beta-helix, Pectin lyase-like"/>
    <property type="match status" value="1"/>
</dbReference>
<dbReference type="PANTHER" id="PTHR31707">
    <property type="entry name" value="PECTINESTERASE"/>
    <property type="match status" value="1"/>
</dbReference>
<comment type="caution">
    <text evidence="9">The sequence shown here is derived from an EMBL/GenBank/DDBJ whole genome shotgun (WGS) entry which is preliminary data.</text>
</comment>
<evidence type="ECO:0000256" key="3">
    <source>
        <dbReference type="ARBA" id="ARBA00007786"/>
    </source>
</evidence>
<dbReference type="SUPFAM" id="SSF51126">
    <property type="entry name" value="Pectin lyase-like"/>
    <property type="match status" value="1"/>
</dbReference>
<dbReference type="Gene3D" id="1.20.140.40">
    <property type="entry name" value="Invertase/pectin methylesterase inhibitor family protein"/>
    <property type="match status" value="1"/>
</dbReference>
<gene>
    <name evidence="9" type="ORF">JRO89_XS03G0303500</name>
</gene>
<dbReference type="NCBIfam" id="TIGR01614">
    <property type="entry name" value="PME_inhib"/>
    <property type="match status" value="1"/>
</dbReference>
<evidence type="ECO:0000256" key="1">
    <source>
        <dbReference type="ARBA" id="ARBA00005184"/>
    </source>
</evidence>
<keyword evidence="4 7" id="KW-0378">Hydrolase</keyword>
<keyword evidence="7" id="KW-0732">Signal</keyword>
<dbReference type="SUPFAM" id="SSF101148">
    <property type="entry name" value="Plant invertase/pectin methylesterase inhibitor"/>
    <property type="match status" value="1"/>
</dbReference>
<dbReference type="PROSITE" id="PS00503">
    <property type="entry name" value="PECTINESTERASE_2"/>
    <property type="match status" value="1"/>
</dbReference>
<feature type="active site" evidence="6">
    <location>
        <position position="389"/>
    </location>
</feature>
<evidence type="ECO:0000256" key="6">
    <source>
        <dbReference type="PROSITE-ProRule" id="PRU10040"/>
    </source>
</evidence>
<feature type="signal peptide" evidence="7">
    <location>
        <begin position="1"/>
        <end position="20"/>
    </location>
</feature>
<reference evidence="9 10" key="1">
    <citation type="submission" date="2021-02" db="EMBL/GenBank/DDBJ databases">
        <title>Plant Genome Project.</title>
        <authorList>
            <person name="Zhang R.-G."/>
        </authorList>
    </citation>
    <scope>NUCLEOTIDE SEQUENCE [LARGE SCALE GENOMIC DNA]</scope>
    <source>
        <tissue evidence="9">Leaves</tissue>
    </source>
</reference>
<proteinExistence type="inferred from homology"/>
<feature type="chain" id="PRO_5045013420" description="Pectinesterase" evidence="7">
    <location>
        <begin position="21"/>
        <end position="551"/>
    </location>
</feature>
<feature type="domain" description="Pectinesterase inhibitor" evidence="8">
    <location>
        <begin position="28"/>
        <end position="199"/>
    </location>
</feature>
<comment type="pathway">
    <text evidence="1 7">Glycan metabolism; pectin degradation; 2-dehydro-3-deoxy-D-gluconate from pectin: step 1/5.</text>
</comment>
<comment type="similarity">
    <text evidence="3">In the C-terminal section; belongs to the pectinesterase family.</text>
</comment>
<organism evidence="9 10">
    <name type="scientific">Xanthoceras sorbifolium</name>
    <dbReference type="NCBI Taxonomy" id="99658"/>
    <lineage>
        <taxon>Eukaryota</taxon>
        <taxon>Viridiplantae</taxon>
        <taxon>Streptophyta</taxon>
        <taxon>Embryophyta</taxon>
        <taxon>Tracheophyta</taxon>
        <taxon>Spermatophyta</taxon>
        <taxon>Magnoliopsida</taxon>
        <taxon>eudicotyledons</taxon>
        <taxon>Gunneridae</taxon>
        <taxon>Pentapetalae</taxon>
        <taxon>rosids</taxon>
        <taxon>malvids</taxon>
        <taxon>Sapindales</taxon>
        <taxon>Sapindaceae</taxon>
        <taxon>Xanthoceroideae</taxon>
        <taxon>Xanthoceras</taxon>
    </lineage>
</organism>
<protein>
    <recommendedName>
        <fullName evidence="7">Pectinesterase</fullName>
        <ecNumber evidence="7">3.1.1.11</ecNumber>
    </recommendedName>
</protein>
<keyword evidence="10" id="KW-1185">Reference proteome</keyword>
<dbReference type="InterPro" id="IPR012334">
    <property type="entry name" value="Pectin_lyas_fold"/>
</dbReference>
<evidence type="ECO:0000256" key="4">
    <source>
        <dbReference type="ARBA" id="ARBA00022801"/>
    </source>
</evidence>
<accession>A0ABQ8IDJ7</accession>
<dbReference type="SMART" id="SM00856">
    <property type="entry name" value="PMEI"/>
    <property type="match status" value="1"/>
</dbReference>
<dbReference type="InterPro" id="IPR035513">
    <property type="entry name" value="Invertase/methylesterase_inhib"/>
</dbReference>
<dbReference type="EMBL" id="JAFEMO010000003">
    <property type="protein sequence ID" value="KAH7574499.1"/>
    <property type="molecule type" value="Genomic_DNA"/>
</dbReference>
<evidence type="ECO:0000256" key="7">
    <source>
        <dbReference type="RuleBase" id="RU000589"/>
    </source>
</evidence>
<comment type="similarity">
    <text evidence="2">In the N-terminal section; belongs to the PMEI family.</text>
</comment>
<dbReference type="Pfam" id="PF01095">
    <property type="entry name" value="Pectinesterase"/>
    <property type="match status" value="1"/>
</dbReference>